<feature type="compositionally biased region" description="Low complexity" evidence="1">
    <location>
        <begin position="74"/>
        <end position="84"/>
    </location>
</feature>
<dbReference type="Proteomes" id="UP000008721">
    <property type="component" value="Chromosome"/>
</dbReference>
<dbReference type="RefSeq" id="WP_013460197.1">
    <property type="nucleotide sequence ID" value="NC_014762.1"/>
</dbReference>
<evidence type="ECO:0000313" key="2">
    <source>
        <dbReference type="EMBL" id="ADR34000.1"/>
    </source>
</evidence>
<dbReference type="STRING" id="709032.Sulku_1337"/>
<gene>
    <name evidence="2" type="ordered locus">Sulku_1337</name>
</gene>
<keyword evidence="3" id="KW-1185">Reference proteome</keyword>
<proteinExistence type="predicted"/>
<protein>
    <submittedName>
        <fullName evidence="2">Uncharacterized protein</fullName>
    </submittedName>
</protein>
<accession>E4TY80</accession>
<dbReference type="HOGENOM" id="CLU_629917_0_0_7"/>
<name>E4TY80_SULKY</name>
<dbReference type="AlphaFoldDB" id="E4TY80"/>
<feature type="region of interest" description="Disordered" evidence="1">
    <location>
        <begin position="61"/>
        <end position="84"/>
    </location>
</feature>
<organism evidence="2 3">
    <name type="scientific">Sulfuricurvum kujiense (strain ATCC BAA-921 / DSM 16994 / JCM 11577 / YK-1)</name>
    <dbReference type="NCBI Taxonomy" id="709032"/>
    <lineage>
        <taxon>Bacteria</taxon>
        <taxon>Pseudomonadati</taxon>
        <taxon>Campylobacterota</taxon>
        <taxon>Epsilonproteobacteria</taxon>
        <taxon>Campylobacterales</taxon>
        <taxon>Sulfurimonadaceae</taxon>
        <taxon>Sulfuricurvum</taxon>
    </lineage>
</organism>
<evidence type="ECO:0000256" key="1">
    <source>
        <dbReference type="SAM" id="MobiDB-lite"/>
    </source>
</evidence>
<feature type="compositionally biased region" description="Pro residues" evidence="1">
    <location>
        <begin position="62"/>
        <end position="73"/>
    </location>
</feature>
<reference evidence="2 3" key="1">
    <citation type="journal article" date="2012" name="Stand. Genomic Sci.">
        <title>Complete genome sequence of the sulfur compounds oxidizing chemolithoautotroph Sulfuricurvum kujiense type strain (YK-1(T)).</title>
        <authorList>
            <person name="Han C."/>
            <person name="Kotsyurbenko O."/>
            <person name="Chertkov O."/>
            <person name="Held B."/>
            <person name="Lapidus A."/>
            <person name="Nolan M."/>
            <person name="Lucas S."/>
            <person name="Hammon N."/>
            <person name="Deshpande S."/>
            <person name="Cheng J.F."/>
            <person name="Tapia R."/>
            <person name="Goodwin L.A."/>
            <person name="Pitluck S."/>
            <person name="Liolios K."/>
            <person name="Pagani I."/>
            <person name="Ivanova N."/>
            <person name="Mavromatis K."/>
            <person name="Mikhailova N."/>
            <person name="Pati A."/>
            <person name="Chen A."/>
            <person name="Palaniappan K."/>
            <person name="Land M."/>
            <person name="Hauser L."/>
            <person name="Chang Y.J."/>
            <person name="Jeffries C.D."/>
            <person name="Brambilla E.M."/>
            <person name="Rohde M."/>
            <person name="Spring S."/>
            <person name="Sikorski J."/>
            <person name="Goker M."/>
            <person name="Woyke T."/>
            <person name="Bristow J."/>
            <person name="Eisen J.A."/>
            <person name="Markowitz V."/>
            <person name="Hugenholtz P."/>
            <person name="Kyrpides N.C."/>
            <person name="Klenk H.P."/>
            <person name="Detter J.C."/>
        </authorList>
    </citation>
    <scope>NUCLEOTIDE SEQUENCE [LARGE SCALE GENOMIC DNA]</scope>
    <source>
        <strain evidence="3">ATCC BAA-921 / DSM 16994 / JCM 11577 / YK-1</strain>
    </source>
</reference>
<sequence length="435" mass="48099">MAVEFVPRSSALKVLWAGAQFNPWVRGAVAAGTAAYLGYEAYNKGLLDPYLPDGLDKFPDIPTLPLPPSPAPTPTKTSPVVPNPSVKAPIDELKEKMNENTRIANTNFQNIENKINSAVDSFSTANTSLVDAVSHSPLLMHQAMTKDTLDSIAISLEKQNLIFTNLTDVFISYFDSFLNVQILDVQNNKVITDYQKKMASSGDYGDADYFYAFESTSVYWHKVDLAQYVFDERLGITTNSDLLPSVMYMEGEISLIDRLEETSTKKEIRDAVESYRKSKVPSGVRALIDFALVKGTESEKEATKEASTYYKAATENLSNDVSGVSLSKIAGWADMAIEREKIIQTPTTIKDMDGTVIAENVSPLSISITKDASIAREKTDINSQEFDDDDFNNPFDVIPTIPFISSSDIYNPKHQAPTSNSFLEIMKTKFTGLFS</sequence>
<dbReference type="KEGG" id="sku:Sulku_1337"/>
<evidence type="ECO:0000313" key="3">
    <source>
        <dbReference type="Proteomes" id="UP000008721"/>
    </source>
</evidence>
<dbReference type="EMBL" id="CP002355">
    <property type="protein sequence ID" value="ADR34000.1"/>
    <property type="molecule type" value="Genomic_DNA"/>
</dbReference>